<proteinExistence type="predicted"/>
<evidence type="ECO:0000313" key="3">
    <source>
        <dbReference type="Proteomes" id="UP000007431"/>
    </source>
</evidence>
<feature type="region of interest" description="Disordered" evidence="1">
    <location>
        <begin position="1"/>
        <end position="195"/>
    </location>
</feature>
<feature type="compositionally biased region" description="Polar residues" evidence="1">
    <location>
        <begin position="80"/>
        <end position="93"/>
    </location>
</feature>
<dbReference type="eggNOG" id="ENOG502R22H">
    <property type="taxonomic scope" value="Eukaryota"/>
</dbReference>
<feature type="compositionally biased region" description="Low complexity" evidence="1">
    <location>
        <begin position="107"/>
        <end position="122"/>
    </location>
</feature>
<reference evidence="2 3" key="1">
    <citation type="journal article" date="2010" name="Nat. Biotechnol.">
        <title>Genome sequence of the model mushroom Schizophyllum commune.</title>
        <authorList>
            <person name="Ohm R.A."/>
            <person name="de Jong J.F."/>
            <person name="Lugones L.G."/>
            <person name="Aerts A."/>
            <person name="Kothe E."/>
            <person name="Stajich J.E."/>
            <person name="de Vries R.P."/>
            <person name="Record E."/>
            <person name="Levasseur A."/>
            <person name="Baker S.E."/>
            <person name="Bartholomew K.A."/>
            <person name="Coutinho P.M."/>
            <person name="Erdmann S."/>
            <person name="Fowler T.J."/>
            <person name="Gathman A.C."/>
            <person name="Lombard V."/>
            <person name="Henrissat B."/>
            <person name="Knabe N."/>
            <person name="Kuees U."/>
            <person name="Lilly W.W."/>
            <person name="Lindquist E."/>
            <person name="Lucas S."/>
            <person name="Magnuson J.K."/>
            <person name="Piumi F."/>
            <person name="Raudaskoski M."/>
            <person name="Salamov A."/>
            <person name="Schmutz J."/>
            <person name="Schwarze F.W.M.R."/>
            <person name="vanKuyk P.A."/>
            <person name="Horton J.S."/>
            <person name="Grigoriev I.V."/>
            <person name="Woesten H.A.B."/>
        </authorList>
    </citation>
    <scope>NUCLEOTIDE SEQUENCE [LARGE SCALE GENOMIC DNA]</scope>
    <source>
        <strain evidence="3">H4-8 / FGSC 9210</strain>
    </source>
</reference>
<dbReference type="Proteomes" id="UP000007431">
    <property type="component" value="Unassembled WGS sequence"/>
</dbReference>
<feature type="non-terminal residue" evidence="2">
    <location>
        <position position="678"/>
    </location>
</feature>
<feature type="compositionally biased region" description="Polar residues" evidence="1">
    <location>
        <begin position="174"/>
        <end position="184"/>
    </location>
</feature>
<feature type="compositionally biased region" description="Polar residues" evidence="1">
    <location>
        <begin position="648"/>
        <end position="661"/>
    </location>
</feature>
<dbReference type="InParanoid" id="D8PP99"/>
<feature type="region of interest" description="Disordered" evidence="1">
    <location>
        <begin position="574"/>
        <end position="678"/>
    </location>
</feature>
<keyword evidence="3" id="KW-1185">Reference proteome</keyword>
<feature type="compositionally biased region" description="Low complexity" evidence="1">
    <location>
        <begin position="599"/>
        <end position="642"/>
    </location>
</feature>
<evidence type="ECO:0000256" key="1">
    <source>
        <dbReference type="SAM" id="MobiDB-lite"/>
    </source>
</evidence>
<feature type="compositionally biased region" description="Basic and acidic residues" evidence="1">
    <location>
        <begin position="343"/>
        <end position="359"/>
    </location>
</feature>
<dbReference type="AlphaFoldDB" id="D8PP99"/>
<feature type="compositionally biased region" description="Low complexity" evidence="1">
    <location>
        <begin position="50"/>
        <end position="64"/>
    </location>
</feature>
<evidence type="ECO:0000313" key="2">
    <source>
        <dbReference type="EMBL" id="EFJ02320.1"/>
    </source>
</evidence>
<sequence>MAPKAQPLRDSSGRFRPRAASVDTGESQTAWRGTDDSFTSALSDNESDSGTAGAQDAPPATADDQVIEHATVQHDVVPSSGASATTVGVSRQVSALDGADPGEGEWSADAAAQSPTHAHAADGLVPEAGAQPRAPGAVGSRAIAPESTEVDNTTNKIFPQYDENSEHGARESESVNVPESSIPGNSRDRMDKGKGPDLRNFGNLDFDEVEHDPEIQRDILDAANRARGSRAQVPNQGPRVSLANLEPRAAENKQIADLFDALHLKTVEAADYAALNAKLARQVSQLSERYDNLVELLTDGSGAARSRAASVARERSVPNEVQPTRDLSAIKRETAEASVPPAVHRERPSKASSPEDKLRPSYVAGGESYWDKYMAMIRSRVVGLPSSDSDDDGQFDSAGKASRLKPQPPESYDGREDDEAFWTFVIDSLQYVTDGRVAATRQADVVSRWLTGKARRFYKQNYMLSASRSANLDDFFRDLFDHCFSLNYKDKCRTRYKSCIQDNRDLRDYMHDLERFWVVLTEETSRNRVLKFWEGLDSWLVKRLMEDGFSKEVDELEPTYRRALQLWQASYAARAQAKGRRPDDHGGSPPNRGSGTGGASASSRRSGGGSSSAPSSRPPANASAAAGTRTSSSNERSRTTGGKFSGQARGSQRTSAPNGRSANGRAPPNRKPGLILSW</sequence>
<gene>
    <name evidence="2" type="ORF">SCHCODRAFT_103838</name>
</gene>
<accession>D8PP99</accession>
<feature type="compositionally biased region" description="Basic and acidic residues" evidence="1">
    <location>
        <begin position="164"/>
        <end position="173"/>
    </location>
</feature>
<feature type="compositionally biased region" description="Basic and acidic residues" evidence="1">
    <location>
        <begin position="186"/>
        <end position="195"/>
    </location>
</feature>
<feature type="compositionally biased region" description="Polar residues" evidence="1">
    <location>
        <begin position="24"/>
        <end position="44"/>
    </location>
</feature>
<protein>
    <recommendedName>
        <fullName evidence="4">Retrotransposon gag domain-containing protein</fullName>
    </recommendedName>
</protein>
<organism evidence="3">
    <name type="scientific">Schizophyllum commune (strain H4-8 / FGSC 9210)</name>
    <name type="common">Split gill fungus</name>
    <dbReference type="NCBI Taxonomy" id="578458"/>
    <lineage>
        <taxon>Eukaryota</taxon>
        <taxon>Fungi</taxon>
        <taxon>Dikarya</taxon>
        <taxon>Basidiomycota</taxon>
        <taxon>Agaricomycotina</taxon>
        <taxon>Agaricomycetes</taxon>
        <taxon>Agaricomycetidae</taxon>
        <taxon>Agaricales</taxon>
        <taxon>Schizophyllaceae</taxon>
        <taxon>Schizophyllum</taxon>
    </lineage>
</organism>
<feature type="region of interest" description="Disordered" evidence="1">
    <location>
        <begin position="307"/>
        <end position="361"/>
    </location>
</feature>
<feature type="region of interest" description="Disordered" evidence="1">
    <location>
        <begin position="384"/>
        <end position="415"/>
    </location>
</feature>
<dbReference type="OMA" id="RCFICHE"/>
<name>D8PP99_SCHCM</name>
<evidence type="ECO:0008006" key="4">
    <source>
        <dbReference type="Google" id="ProtNLM"/>
    </source>
</evidence>
<dbReference type="HOGENOM" id="CLU_026030_0_0_1"/>
<dbReference type="EMBL" id="GL377302">
    <property type="protein sequence ID" value="EFJ02320.1"/>
    <property type="molecule type" value="Genomic_DNA"/>
</dbReference>